<organism evidence="2 3">
    <name type="scientific">Aliidongia dinghuensis</name>
    <dbReference type="NCBI Taxonomy" id="1867774"/>
    <lineage>
        <taxon>Bacteria</taxon>
        <taxon>Pseudomonadati</taxon>
        <taxon>Pseudomonadota</taxon>
        <taxon>Alphaproteobacteria</taxon>
        <taxon>Rhodospirillales</taxon>
        <taxon>Dongiaceae</taxon>
        <taxon>Aliidongia</taxon>
    </lineage>
</organism>
<comment type="caution">
    <text evidence="2">The sequence shown here is derived from an EMBL/GenBank/DDBJ whole genome shotgun (WGS) entry which is preliminary data.</text>
</comment>
<gene>
    <name evidence="2" type="ORF">GCM10011611_35300</name>
</gene>
<reference evidence="2" key="1">
    <citation type="journal article" date="2014" name="Int. J. Syst. Evol. Microbiol.">
        <title>Complete genome sequence of Corynebacterium casei LMG S-19264T (=DSM 44701T), isolated from a smear-ripened cheese.</title>
        <authorList>
            <consortium name="US DOE Joint Genome Institute (JGI-PGF)"/>
            <person name="Walter F."/>
            <person name="Albersmeier A."/>
            <person name="Kalinowski J."/>
            <person name="Ruckert C."/>
        </authorList>
    </citation>
    <scope>NUCLEOTIDE SEQUENCE</scope>
    <source>
        <strain evidence="2">CGMCC 1.15725</strain>
    </source>
</reference>
<keyword evidence="3" id="KW-1185">Reference proteome</keyword>
<protein>
    <submittedName>
        <fullName evidence="2">Uncharacterized protein</fullName>
    </submittedName>
</protein>
<evidence type="ECO:0000313" key="2">
    <source>
        <dbReference type="EMBL" id="GGF26177.1"/>
    </source>
</evidence>
<name>A0A8J2YVM4_9PROT</name>
<evidence type="ECO:0000313" key="3">
    <source>
        <dbReference type="Proteomes" id="UP000646365"/>
    </source>
</evidence>
<evidence type="ECO:0000256" key="1">
    <source>
        <dbReference type="SAM" id="Phobius"/>
    </source>
</evidence>
<proteinExistence type="predicted"/>
<reference evidence="2" key="2">
    <citation type="submission" date="2020-09" db="EMBL/GenBank/DDBJ databases">
        <authorList>
            <person name="Sun Q."/>
            <person name="Zhou Y."/>
        </authorList>
    </citation>
    <scope>NUCLEOTIDE SEQUENCE</scope>
    <source>
        <strain evidence="2">CGMCC 1.15725</strain>
    </source>
</reference>
<keyword evidence="1" id="KW-0812">Transmembrane</keyword>
<sequence length="60" mass="6772">MITARMTVEHTIEHFGARADVVRDGEEKYPRWVRRSLLVGLASLSWAVVAGVVYLAVQFI</sequence>
<feature type="transmembrane region" description="Helical" evidence="1">
    <location>
        <begin position="37"/>
        <end position="57"/>
    </location>
</feature>
<dbReference type="EMBL" id="BMJQ01000009">
    <property type="protein sequence ID" value="GGF26177.1"/>
    <property type="molecule type" value="Genomic_DNA"/>
</dbReference>
<accession>A0A8J2YVM4</accession>
<dbReference type="Proteomes" id="UP000646365">
    <property type="component" value="Unassembled WGS sequence"/>
</dbReference>
<dbReference type="AlphaFoldDB" id="A0A8J2YVM4"/>
<keyword evidence="1" id="KW-1133">Transmembrane helix</keyword>
<dbReference type="RefSeq" id="WP_189048124.1">
    <property type="nucleotide sequence ID" value="NZ_BMJQ01000009.1"/>
</dbReference>
<keyword evidence="1" id="KW-0472">Membrane</keyword>